<dbReference type="CDD" id="cd02808">
    <property type="entry name" value="GltS_FMN"/>
    <property type="match status" value="1"/>
</dbReference>
<dbReference type="InterPro" id="IPR013785">
    <property type="entry name" value="Aldolase_TIM"/>
</dbReference>
<accession>A0ABS4YIT7</accession>
<organism evidence="4 5">
    <name type="scientific">Brachybacterium fresconis</name>
    <dbReference type="NCBI Taxonomy" id="173363"/>
    <lineage>
        <taxon>Bacteria</taxon>
        <taxon>Bacillati</taxon>
        <taxon>Actinomycetota</taxon>
        <taxon>Actinomycetes</taxon>
        <taxon>Micrococcales</taxon>
        <taxon>Dermabacteraceae</taxon>
        <taxon>Brachybacterium</taxon>
    </lineage>
</organism>
<evidence type="ECO:0000313" key="4">
    <source>
        <dbReference type="EMBL" id="MBP2408525.1"/>
    </source>
</evidence>
<comment type="caution">
    <text evidence="4">The sequence shown here is derived from an EMBL/GenBank/DDBJ whole genome shotgun (WGS) entry which is preliminary data.</text>
</comment>
<name>A0ABS4YIT7_9MICO</name>
<dbReference type="InterPro" id="IPR027283">
    <property type="entry name" value="YerD"/>
</dbReference>
<comment type="similarity">
    <text evidence="1 2">Belongs to the glutamate synthase family.</text>
</comment>
<evidence type="ECO:0000256" key="2">
    <source>
        <dbReference type="PIRNR" id="PIRNR006429"/>
    </source>
</evidence>
<protein>
    <submittedName>
        <fullName evidence="4">Glutamate synthase domain-containing protein 2</fullName>
    </submittedName>
</protein>
<dbReference type="PANTHER" id="PTHR43819:SF1">
    <property type="entry name" value="ARCHAEAL-TYPE GLUTAMATE SYNTHASE [NADPH]"/>
    <property type="match status" value="1"/>
</dbReference>
<dbReference type="Proteomes" id="UP000698222">
    <property type="component" value="Unassembled WGS sequence"/>
</dbReference>
<dbReference type="InterPro" id="IPR024188">
    <property type="entry name" value="GltB"/>
</dbReference>
<dbReference type="EMBL" id="JAGIOC010000001">
    <property type="protein sequence ID" value="MBP2408525.1"/>
    <property type="molecule type" value="Genomic_DNA"/>
</dbReference>
<dbReference type="SUPFAM" id="SSF51395">
    <property type="entry name" value="FMN-linked oxidoreductases"/>
    <property type="match status" value="1"/>
</dbReference>
<proteinExistence type="inferred from homology"/>
<reference evidence="4 5" key="1">
    <citation type="submission" date="2021-03" db="EMBL/GenBank/DDBJ databases">
        <title>Sequencing the genomes of 1000 actinobacteria strains.</title>
        <authorList>
            <person name="Klenk H.-P."/>
        </authorList>
    </citation>
    <scope>NUCLEOTIDE SEQUENCE [LARGE SCALE GENOMIC DNA]</scope>
    <source>
        <strain evidence="4 5">DSM 14564</strain>
    </source>
</reference>
<gene>
    <name evidence="4" type="ORF">JOF44_001428</name>
</gene>
<dbReference type="PIRSF" id="PIRSF500060">
    <property type="entry name" value="UCP500060"/>
    <property type="match status" value="1"/>
</dbReference>
<dbReference type="PANTHER" id="PTHR43819">
    <property type="entry name" value="ARCHAEAL-TYPE GLUTAMATE SYNTHASE [NADPH]"/>
    <property type="match status" value="1"/>
</dbReference>
<keyword evidence="5" id="KW-1185">Reference proteome</keyword>
<dbReference type="Pfam" id="PF01645">
    <property type="entry name" value="Glu_synthase"/>
    <property type="match status" value="1"/>
</dbReference>
<dbReference type="InterPro" id="IPR002932">
    <property type="entry name" value="Glu_synthdom"/>
</dbReference>
<evidence type="ECO:0000259" key="3">
    <source>
        <dbReference type="Pfam" id="PF01645"/>
    </source>
</evidence>
<evidence type="ECO:0000256" key="1">
    <source>
        <dbReference type="ARBA" id="ARBA00009716"/>
    </source>
</evidence>
<sequence length="513" mass="54994">MSRPSARRSVTTALGVAGAAVGALAARDLTQKKHSILRIYPVIGHMRYLLEGIRPELQQYFIERNWDGRPFDREIRTVVYERAKGIHGEQAFGTERDVNATGYEYLVHSLHPEMQPPIPPRTLIGGPDCTRPYSMALLNVSAMSFGSLSSNAIEALNAGAREGGFAHDTGEGSLTPYHEQGGDLIWELGTGYFGARTPEGLLDEDAFREKAAKDQVKCISVKLSQGAKPGIGGVLPGPKVTAEIAGIRGVPEGVKCVSPPAHAMFDTPTGLIEFIARLRELSGGKPVGFKFCVGSKVEVLSLCKAMLEVGTTPDFIHIDGSEGGTGAAPLEFEDHMGMPLTQGLMTMHNALVGTGLRDRIKIGAAGKVAAGNDIVKRMIQGADYTLSARAMMMAVGCVQALKCHTGHCPTGVATQDPRRVRGLVVEDKSVRVTQYQEGTVAGAMNLMAAMGVTDPAELRPWMLRRNLSPTENASYATLYEWLEPGALLEGPPEGWADAWGAASADSFRTHHHA</sequence>
<dbReference type="PIRSF" id="PIRSF006429">
    <property type="entry name" value="GOGAT_lg_2"/>
    <property type="match status" value="1"/>
</dbReference>
<feature type="domain" description="Glutamate synthase" evidence="3">
    <location>
        <begin position="138"/>
        <end position="452"/>
    </location>
</feature>
<evidence type="ECO:0000313" key="5">
    <source>
        <dbReference type="Proteomes" id="UP000698222"/>
    </source>
</evidence>
<dbReference type="RefSeq" id="WP_209889141.1">
    <property type="nucleotide sequence ID" value="NZ_BAAAJV010000042.1"/>
</dbReference>
<dbReference type="Gene3D" id="3.20.20.70">
    <property type="entry name" value="Aldolase class I"/>
    <property type="match status" value="1"/>
</dbReference>